<gene>
    <name evidence="1" type="ORF">DPMN_144771</name>
</gene>
<dbReference type="EMBL" id="JAIWYP010000007">
    <property type="protein sequence ID" value="KAH3791288.1"/>
    <property type="molecule type" value="Genomic_DNA"/>
</dbReference>
<evidence type="ECO:0000313" key="1">
    <source>
        <dbReference type="EMBL" id="KAH3791288.1"/>
    </source>
</evidence>
<evidence type="ECO:0000313" key="2">
    <source>
        <dbReference type="Proteomes" id="UP000828390"/>
    </source>
</evidence>
<protein>
    <submittedName>
        <fullName evidence="1">Uncharacterized protein</fullName>
    </submittedName>
</protein>
<name>A0A9D4F3S3_DREPO</name>
<reference evidence="1" key="2">
    <citation type="submission" date="2020-11" db="EMBL/GenBank/DDBJ databases">
        <authorList>
            <person name="McCartney M.A."/>
            <person name="Auch B."/>
            <person name="Kono T."/>
            <person name="Mallez S."/>
            <person name="Becker A."/>
            <person name="Gohl D.M."/>
            <person name="Silverstein K.A.T."/>
            <person name="Koren S."/>
            <person name="Bechman K.B."/>
            <person name="Herman A."/>
            <person name="Abrahante J.E."/>
            <person name="Garbe J."/>
        </authorList>
    </citation>
    <scope>NUCLEOTIDE SEQUENCE</scope>
    <source>
        <strain evidence="1">Duluth1</strain>
        <tissue evidence="1">Whole animal</tissue>
    </source>
</reference>
<organism evidence="1 2">
    <name type="scientific">Dreissena polymorpha</name>
    <name type="common">Zebra mussel</name>
    <name type="synonym">Mytilus polymorpha</name>
    <dbReference type="NCBI Taxonomy" id="45954"/>
    <lineage>
        <taxon>Eukaryota</taxon>
        <taxon>Metazoa</taxon>
        <taxon>Spiralia</taxon>
        <taxon>Lophotrochozoa</taxon>
        <taxon>Mollusca</taxon>
        <taxon>Bivalvia</taxon>
        <taxon>Autobranchia</taxon>
        <taxon>Heteroconchia</taxon>
        <taxon>Euheterodonta</taxon>
        <taxon>Imparidentia</taxon>
        <taxon>Neoheterodontei</taxon>
        <taxon>Myida</taxon>
        <taxon>Dreissenoidea</taxon>
        <taxon>Dreissenidae</taxon>
        <taxon>Dreissena</taxon>
    </lineage>
</organism>
<sequence>MSAAIPPPLNCRRWNHRLLQRHLFTIDSVVKKDDHANARGDTTQRDFIPSVAERYLGIAGIRDIAALGPLVPLAVSLLFLDGISGLAATCVGTLSVLITCFRQVYSHWAFVDEH</sequence>
<proteinExistence type="predicted"/>
<accession>A0A9D4F3S3</accession>
<keyword evidence="2" id="KW-1185">Reference proteome</keyword>
<dbReference type="AlphaFoldDB" id="A0A9D4F3S3"/>
<comment type="caution">
    <text evidence="1">The sequence shown here is derived from an EMBL/GenBank/DDBJ whole genome shotgun (WGS) entry which is preliminary data.</text>
</comment>
<dbReference type="Proteomes" id="UP000828390">
    <property type="component" value="Unassembled WGS sequence"/>
</dbReference>
<reference evidence="1" key="1">
    <citation type="journal article" date="2019" name="bioRxiv">
        <title>The Genome of the Zebra Mussel, Dreissena polymorpha: A Resource for Invasive Species Research.</title>
        <authorList>
            <person name="McCartney M.A."/>
            <person name="Auch B."/>
            <person name="Kono T."/>
            <person name="Mallez S."/>
            <person name="Zhang Y."/>
            <person name="Obille A."/>
            <person name="Becker A."/>
            <person name="Abrahante J.E."/>
            <person name="Garbe J."/>
            <person name="Badalamenti J.P."/>
            <person name="Herman A."/>
            <person name="Mangelson H."/>
            <person name="Liachko I."/>
            <person name="Sullivan S."/>
            <person name="Sone E.D."/>
            <person name="Koren S."/>
            <person name="Silverstein K.A.T."/>
            <person name="Beckman K.B."/>
            <person name="Gohl D.M."/>
        </authorList>
    </citation>
    <scope>NUCLEOTIDE SEQUENCE</scope>
    <source>
        <strain evidence="1">Duluth1</strain>
        <tissue evidence="1">Whole animal</tissue>
    </source>
</reference>